<keyword evidence="3 7" id="KW-0547">Nucleotide-binding</keyword>
<dbReference type="InterPro" id="IPR004527">
    <property type="entry name" value="Glu-tRNA-ligase_bac/mito"/>
</dbReference>
<evidence type="ECO:0000256" key="2">
    <source>
        <dbReference type="ARBA" id="ARBA00022598"/>
    </source>
</evidence>
<evidence type="ECO:0000259" key="8">
    <source>
        <dbReference type="Pfam" id="PF00749"/>
    </source>
</evidence>
<dbReference type="Pfam" id="PF00749">
    <property type="entry name" value="tRNA-synt_1c"/>
    <property type="match status" value="1"/>
</dbReference>
<feature type="domain" description="Glutamyl/glutaminyl-tRNA synthetase class Ib catalytic" evidence="8">
    <location>
        <begin position="17"/>
        <end position="298"/>
    </location>
</feature>
<protein>
    <submittedName>
        <fullName evidence="9">Glutamyl-tRNA synthetase</fullName>
        <ecNumber evidence="9">6.1.1.17</ecNumber>
    </submittedName>
</protein>
<dbReference type="PANTHER" id="PTHR43311:SF2">
    <property type="entry name" value="GLUTAMATE--TRNA LIGASE, MITOCHONDRIAL-RELATED"/>
    <property type="match status" value="1"/>
</dbReference>
<evidence type="ECO:0000256" key="3">
    <source>
        <dbReference type="ARBA" id="ARBA00022741"/>
    </source>
</evidence>
<dbReference type="InterPro" id="IPR008925">
    <property type="entry name" value="aa_tRNA-synth_I_cd-bd_sf"/>
</dbReference>
<evidence type="ECO:0000313" key="10">
    <source>
        <dbReference type="Proteomes" id="UP000000939"/>
    </source>
</evidence>
<dbReference type="NCBIfam" id="TIGR00464">
    <property type="entry name" value="gltX_bact"/>
    <property type="match status" value="1"/>
</dbReference>
<name>D5V1E5_ARCNC</name>
<dbReference type="eggNOG" id="COG0008">
    <property type="taxonomic scope" value="Bacteria"/>
</dbReference>
<dbReference type="SUPFAM" id="SSF52374">
    <property type="entry name" value="Nucleotidylyl transferase"/>
    <property type="match status" value="1"/>
</dbReference>
<dbReference type="Gene3D" id="3.40.50.620">
    <property type="entry name" value="HUPs"/>
    <property type="match status" value="1"/>
</dbReference>
<keyword evidence="6 7" id="KW-0030">Aminoacyl-tRNA synthetase</keyword>
<evidence type="ECO:0000256" key="5">
    <source>
        <dbReference type="ARBA" id="ARBA00022917"/>
    </source>
</evidence>
<proteinExistence type="inferred from homology"/>
<dbReference type="SUPFAM" id="SSF48163">
    <property type="entry name" value="An anticodon-binding domain of class I aminoacyl-tRNA synthetases"/>
    <property type="match status" value="1"/>
</dbReference>
<comment type="similarity">
    <text evidence="1">Belongs to the class-I aminoacyl-tRNA synthetase family. Glutamate--tRNA ligase type 1 subfamily.</text>
</comment>
<keyword evidence="10" id="KW-1185">Reference proteome</keyword>
<dbReference type="OrthoDB" id="9807503at2"/>
<dbReference type="GO" id="GO:0004818">
    <property type="term" value="F:glutamate-tRNA ligase activity"/>
    <property type="evidence" value="ECO:0007669"/>
    <property type="project" value="UniProtKB-EC"/>
</dbReference>
<keyword evidence="2 7" id="KW-0436">Ligase</keyword>
<sequence>MLRFSQSLAEVMSLENLRVALFNYIVAKQLNEELLIRIEDLDKEKVIEGNDKVILELLTLFSIEHKAVVYQSENLKYHQKLTMQLMGSKKAFSCFCSDEKLEEISAKCKEEGKVISYDGFCETLSDETVLNCNAPFTVRIKKPENTVEFTDLLKGNFSFQPSYVDSFIILKHDKTPTYNFACSVDDMLYDISTVIREEKHIENTAKQIYVRNQLNYTKRIDYIHTSSILNVNSNKENDLNSVRYFIEQGFLPSAIANYLVLLGNKTPSEIFTIEEAIEWFDIEKVSNDTVEFDVEKLKLINKKHIATLDEMRLSKILGFADTDIGKLGKLYLDEASTINEIKAKIDLIFSSKDSLKGFEDDFFDLKECLSSAPFMGDFNELEKYIIENTKLDDKSLSRNLRYLLTGTHTGPDLSAIYSLIKNYMGEIVK</sequence>
<dbReference type="STRING" id="572480.Arnit_1725"/>
<keyword evidence="5 7" id="KW-0648">Protein biosynthesis</keyword>
<evidence type="ECO:0000256" key="4">
    <source>
        <dbReference type="ARBA" id="ARBA00022840"/>
    </source>
</evidence>
<dbReference type="HOGENOM" id="CLU_015768_6_0_7"/>
<dbReference type="InterPro" id="IPR049940">
    <property type="entry name" value="GluQ/Sye"/>
</dbReference>
<dbReference type="InterPro" id="IPR020058">
    <property type="entry name" value="Glu/Gln-tRNA-synth_Ib_cat-dom"/>
</dbReference>
<keyword evidence="4 7" id="KW-0067">ATP-binding</keyword>
<dbReference type="GO" id="GO:0000049">
    <property type="term" value="F:tRNA binding"/>
    <property type="evidence" value="ECO:0007669"/>
    <property type="project" value="InterPro"/>
</dbReference>
<reference evidence="9 10" key="1">
    <citation type="journal article" date="2010" name="Stand. Genomic Sci.">
        <title>Complete genome sequence of Arcobacter nitrofigilis type strain (CI).</title>
        <authorList>
            <person name="Pati A."/>
            <person name="Gronow S."/>
            <person name="Lapidus A."/>
            <person name="Copeland A."/>
            <person name="Glavina Del Rio T."/>
            <person name="Nolan M."/>
            <person name="Lucas S."/>
            <person name="Tice H."/>
            <person name="Cheng J.F."/>
            <person name="Han C."/>
            <person name="Chertkov O."/>
            <person name="Bruce D."/>
            <person name="Tapia R."/>
            <person name="Goodwin L."/>
            <person name="Pitluck S."/>
            <person name="Liolios K."/>
            <person name="Ivanova N."/>
            <person name="Mavromatis K."/>
            <person name="Chen A."/>
            <person name="Palaniappan K."/>
            <person name="Land M."/>
            <person name="Hauser L."/>
            <person name="Chang Y.J."/>
            <person name="Jeffries C.D."/>
            <person name="Detter J.C."/>
            <person name="Rohde M."/>
            <person name="Goker M."/>
            <person name="Bristow J."/>
            <person name="Eisen J.A."/>
            <person name="Markowitz V."/>
            <person name="Hugenholtz P."/>
            <person name="Klenk H.P."/>
            <person name="Kyrpides N.C."/>
        </authorList>
    </citation>
    <scope>NUCLEOTIDE SEQUENCE [LARGE SCALE GENOMIC DNA]</scope>
    <source>
        <strain evidence="10">ATCC 33309 / DSM 7299 / CCUG 15893 / LMG 7604 / NCTC 12251 / CI</strain>
    </source>
</reference>
<dbReference type="GO" id="GO:0005524">
    <property type="term" value="F:ATP binding"/>
    <property type="evidence" value="ECO:0007669"/>
    <property type="project" value="UniProtKB-KW"/>
</dbReference>
<dbReference type="RefSeq" id="WP_013135524.1">
    <property type="nucleotide sequence ID" value="NC_014166.1"/>
</dbReference>
<dbReference type="InterPro" id="IPR014729">
    <property type="entry name" value="Rossmann-like_a/b/a_fold"/>
</dbReference>
<dbReference type="KEGG" id="ant:Arnit_1725"/>
<dbReference type="GO" id="GO:0005829">
    <property type="term" value="C:cytosol"/>
    <property type="evidence" value="ECO:0007669"/>
    <property type="project" value="TreeGrafter"/>
</dbReference>
<dbReference type="GO" id="GO:0006424">
    <property type="term" value="P:glutamyl-tRNA aminoacylation"/>
    <property type="evidence" value="ECO:0007669"/>
    <property type="project" value="InterPro"/>
</dbReference>
<evidence type="ECO:0000256" key="6">
    <source>
        <dbReference type="ARBA" id="ARBA00023146"/>
    </source>
</evidence>
<evidence type="ECO:0000256" key="7">
    <source>
        <dbReference type="RuleBase" id="RU363037"/>
    </source>
</evidence>
<dbReference type="Proteomes" id="UP000000939">
    <property type="component" value="Chromosome"/>
</dbReference>
<dbReference type="EMBL" id="CP001999">
    <property type="protein sequence ID" value="ADG93379.1"/>
    <property type="molecule type" value="Genomic_DNA"/>
</dbReference>
<dbReference type="PRINTS" id="PR00987">
    <property type="entry name" value="TRNASYNTHGLU"/>
</dbReference>
<organism evidence="9 10">
    <name type="scientific">Arcobacter nitrofigilis (strain ATCC 33309 / DSM 7299 / CCUG 15893 / LMG 7604 / NCTC 12251 / CI)</name>
    <name type="common">Campylobacter nitrofigilis</name>
    <dbReference type="NCBI Taxonomy" id="572480"/>
    <lineage>
        <taxon>Bacteria</taxon>
        <taxon>Pseudomonadati</taxon>
        <taxon>Campylobacterota</taxon>
        <taxon>Epsilonproteobacteria</taxon>
        <taxon>Campylobacterales</taxon>
        <taxon>Arcobacteraceae</taxon>
        <taxon>Arcobacter</taxon>
    </lineage>
</organism>
<evidence type="ECO:0000256" key="1">
    <source>
        <dbReference type="ARBA" id="ARBA00007894"/>
    </source>
</evidence>
<dbReference type="EC" id="6.1.1.17" evidence="9"/>
<gene>
    <name evidence="9" type="ordered locus">Arnit_1725</name>
</gene>
<dbReference type="PANTHER" id="PTHR43311">
    <property type="entry name" value="GLUTAMATE--TRNA LIGASE"/>
    <property type="match status" value="1"/>
</dbReference>
<dbReference type="AlphaFoldDB" id="D5V1E5"/>
<evidence type="ECO:0000313" key="9">
    <source>
        <dbReference type="EMBL" id="ADG93379.1"/>
    </source>
</evidence>
<dbReference type="InterPro" id="IPR000924">
    <property type="entry name" value="Glu/Gln-tRNA-synth"/>
</dbReference>
<accession>D5V1E5</accession>